<feature type="binding site" evidence="8">
    <location>
        <position position="465"/>
    </location>
    <ligand>
        <name>Zn(2+)</name>
        <dbReference type="ChEBI" id="CHEBI:29105"/>
        <label>2</label>
    </ligand>
</feature>
<dbReference type="HAMAP" id="MF_00983">
    <property type="entry name" value="PriA"/>
    <property type="match status" value="1"/>
</dbReference>
<keyword evidence="2 8" id="KW-0235">DNA replication</keyword>
<feature type="region of interest" description="Disordered" evidence="9">
    <location>
        <begin position="661"/>
        <end position="682"/>
    </location>
</feature>
<feature type="compositionally biased region" description="Basic and acidic residues" evidence="9">
    <location>
        <begin position="661"/>
        <end position="673"/>
    </location>
</feature>
<evidence type="ECO:0000256" key="1">
    <source>
        <dbReference type="ARBA" id="ARBA00022515"/>
    </source>
</evidence>
<dbReference type="InterPro" id="IPR027417">
    <property type="entry name" value="P-loop_NTPase"/>
</dbReference>
<evidence type="ECO:0000256" key="7">
    <source>
        <dbReference type="ARBA" id="ARBA00023125"/>
    </source>
</evidence>
<feature type="binding site" evidence="8">
    <location>
        <position position="447"/>
    </location>
    <ligand>
        <name>Zn(2+)</name>
        <dbReference type="ChEBI" id="CHEBI:29105"/>
        <label>2</label>
    </ligand>
</feature>
<organism evidence="11 12">
    <name type="scientific">Arthrobacter burdickii</name>
    <dbReference type="NCBI Taxonomy" id="3035920"/>
    <lineage>
        <taxon>Bacteria</taxon>
        <taxon>Bacillati</taxon>
        <taxon>Actinomycetota</taxon>
        <taxon>Actinomycetes</taxon>
        <taxon>Micrococcales</taxon>
        <taxon>Micrococcaceae</taxon>
        <taxon>Arthrobacter</taxon>
    </lineage>
</organism>
<keyword evidence="7 8" id="KW-0238">DNA-binding</keyword>
<comment type="cofactor">
    <cofactor evidence="8">
        <name>Zn(2+)</name>
        <dbReference type="ChEBI" id="CHEBI:29105"/>
    </cofactor>
    <text evidence="8">Binds 2 zinc ions per subunit.</text>
</comment>
<gene>
    <name evidence="8" type="primary">priA</name>
    <name evidence="11" type="ORF">P5G52_11225</name>
</gene>
<protein>
    <recommendedName>
        <fullName evidence="8">Probable replication restart protein PriA</fullName>
    </recommendedName>
    <alternativeName>
        <fullName evidence="8">Putative ATP-dependent DNA helicase PriA</fullName>
    </alternativeName>
</protein>
<keyword evidence="6 8" id="KW-0067">ATP-binding</keyword>
<dbReference type="InterPro" id="IPR005259">
    <property type="entry name" value="PriA"/>
</dbReference>
<dbReference type="InterPro" id="IPR042115">
    <property type="entry name" value="PriA_3primeBD_sf"/>
</dbReference>
<dbReference type="InterPro" id="IPR041222">
    <property type="entry name" value="PriA_3primeBD"/>
</dbReference>
<evidence type="ECO:0000313" key="11">
    <source>
        <dbReference type="EMBL" id="MDN4611432.1"/>
    </source>
</evidence>
<evidence type="ECO:0000256" key="6">
    <source>
        <dbReference type="ARBA" id="ARBA00022840"/>
    </source>
</evidence>
<evidence type="ECO:0000259" key="10">
    <source>
        <dbReference type="Pfam" id="PF17764"/>
    </source>
</evidence>
<comment type="similarity">
    <text evidence="8">Belongs to the helicase family. PriA subfamily.</text>
</comment>
<dbReference type="PANTHER" id="PTHR30580">
    <property type="entry name" value="PRIMOSOMAL PROTEIN N"/>
    <property type="match status" value="1"/>
</dbReference>
<comment type="caution">
    <text evidence="11">The sequence shown here is derived from an EMBL/GenBank/DDBJ whole genome shotgun (WGS) entry which is preliminary data.</text>
</comment>
<keyword evidence="12" id="KW-1185">Reference proteome</keyword>
<comment type="subunit">
    <text evidence="8">Component of the replication restart primosome.</text>
</comment>
<feature type="binding site" evidence="8">
    <location>
        <position position="444"/>
    </location>
    <ligand>
        <name>Zn(2+)</name>
        <dbReference type="ChEBI" id="CHEBI:29105"/>
        <label>2</label>
    </ligand>
</feature>
<comment type="caution">
    <text evidence="8">As this protein does not have any detectable helicase domains, it probably does not have helicase activity.</text>
</comment>
<evidence type="ECO:0000256" key="9">
    <source>
        <dbReference type="SAM" id="MobiDB-lite"/>
    </source>
</evidence>
<feature type="compositionally biased region" description="Low complexity" evidence="9">
    <location>
        <begin position="151"/>
        <end position="169"/>
    </location>
</feature>
<keyword evidence="3 8" id="KW-0479">Metal-binding</keyword>
<evidence type="ECO:0000256" key="2">
    <source>
        <dbReference type="ARBA" id="ARBA00022705"/>
    </source>
</evidence>
<dbReference type="PANTHER" id="PTHR30580:SF0">
    <property type="entry name" value="PRIMOSOMAL PROTEIN N"/>
    <property type="match status" value="1"/>
</dbReference>
<feature type="binding site" evidence="8">
    <location>
        <position position="474"/>
    </location>
    <ligand>
        <name>Zn(2+)</name>
        <dbReference type="ChEBI" id="CHEBI:29105"/>
        <label>1</label>
    </ligand>
</feature>
<evidence type="ECO:0000256" key="8">
    <source>
        <dbReference type="HAMAP-Rule" id="MF_00983"/>
    </source>
</evidence>
<dbReference type="RefSeq" id="WP_301227396.1">
    <property type="nucleotide sequence ID" value="NZ_JAROCG010000001.1"/>
</dbReference>
<sequence>MTETTRDTIGTDGQLSLLHGFGPAKLPQTDPERASTRPVARVVLDAQLPHLDRFFDYAVPAAMDAEAQPGVRVKVRFAGREHTGFLAERVDEASTTATLLPLGKVVSPQRVLTPEVLALATAIAARSVGTVSDVLRLAVPPRMARVEDEFPPGTAPAVAPAGDPAGDPAVDPAVDPGAARPAQPASGIFRRYSNGPAYLQHLRAGESPRAVLTSLGGFGSTAWTEEIAEAVAETAASGRGSIVVVPDQRDLARIETALVARLGPTAVARLTGEDGATPRYRSFLRILHGSATVAVGTRSAAYAPVRDLGLVCLWDDGDDQHLEQRAPYQHVRDVLLLRAEQEGAAVLLSSFSRSTEAQRLVDTGWAHAVQADRAEVRRATPRVVHAADAYQMERDPLAAQARIPHAAWAAAQAGLKHGPVLLQVARTGFSPSLACDRCRHAARCSSCAGPLAQPSRNAPPACRWCGRPETSWSCPECGGVRVRATVAGATRTAEELGRAFPGVPVVSSAGEHIVDAVRDVPAVVVATPGAEPVAPNGYAAVILLDGNALLSRESLRAGEDALRRWFSAAILARPSTAGGTVVITGDDDVAVGHLVRWDPAGAAARELLERQHLGLPPAVRYAVLTGTREALTYFLEGVETEGARVVGPAPVPPDIRREAMRAARAAADPKDTGRSGAAAPDALAGQGSHRVLLFFPYRAAAGMTRQLRARRATLSAKRTGEPVHIRLDALDVL</sequence>
<dbReference type="Gene3D" id="3.40.50.300">
    <property type="entry name" value="P-loop containing nucleotide triphosphate hydrolases"/>
    <property type="match status" value="1"/>
</dbReference>
<evidence type="ECO:0000256" key="4">
    <source>
        <dbReference type="ARBA" id="ARBA00022741"/>
    </source>
</evidence>
<dbReference type="Pfam" id="PF17764">
    <property type="entry name" value="PriA_3primeBD"/>
    <property type="match status" value="1"/>
</dbReference>
<feature type="region of interest" description="Disordered" evidence="9">
    <location>
        <begin position="147"/>
        <end position="169"/>
    </location>
</feature>
<feature type="binding site" evidence="8">
    <location>
        <position position="477"/>
    </location>
    <ligand>
        <name>Zn(2+)</name>
        <dbReference type="ChEBI" id="CHEBI:29105"/>
        <label>1</label>
    </ligand>
</feature>
<dbReference type="EMBL" id="JAROCG010000001">
    <property type="protein sequence ID" value="MDN4611432.1"/>
    <property type="molecule type" value="Genomic_DNA"/>
</dbReference>
<feature type="binding site" evidence="8">
    <location>
        <position position="435"/>
    </location>
    <ligand>
        <name>Zn(2+)</name>
        <dbReference type="ChEBI" id="CHEBI:29105"/>
        <label>1</label>
    </ligand>
</feature>
<comment type="function">
    <text evidence="8">Initiates the restart of stalled replication forks, which reloads the replicative helicase on sites other than the origin of replication. Recognizes and binds to abandoned replication forks and remodels them to uncover a helicase loading site. Promotes assembly of the primosome at these replication forks.</text>
</comment>
<dbReference type="Gene3D" id="3.40.1440.60">
    <property type="entry name" value="PriA, 3(prime) DNA-binding domain"/>
    <property type="match status" value="1"/>
</dbReference>
<evidence type="ECO:0000313" key="12">
    <source>
        <dbReference type="Proteomes" id="UP001174209"/>
    </source>
</evidence>
<feature type="domain" description="Primosomal protein N' 3' DNA-binding" evidence="10">
    <location>
        <begin position="41"/>
        <end position="140"/>
    </location>
</feature>
<keyword evidence="1 8" id="KW-0639">Primosome</keyword>
<evidence type="ECO:0000256" key="3">
    <source>
        <dbReference type="ARBA" id="ARBA00022723"/>
    </source>
</evidence>
<name>A0ABT8K4D3_9MICC</name>
<feature type="binding site" evidence="8">
    <location>
        <position position="462"/>
    </location>
    <ligand>
        <name>Zn(2+)</name>
        <dbReference type="ChEBI" id="CHEBI:29105"/>
        <label>2</label>
    </ligand>
</feature>
<evidence type="ECO:0000256" key="5">
    <source>
        <dbReference type="ARBA" id="ARBA00022833"/>
    </source>
</evidence>
<reference evidence="11" key="1">
    <citation type="submission" date="2023-06" db="EMBL/GenBank/DDBJ databases">
        <title>MT1 and MT2 Draft Genomes of Novel Species.</title>
        <authorList>
            <person name="Venkateswaran K."/>
        </authorList>
    </citation>
    <scope>NUCLEOTIDE SEQUENCE</scope>
    <source>
        <strain evidence="11">IIF3SC-B10</strain>
    </source>
</reference>
<dbReference type="Proteomes" id="UP001174209">
    <property type="component" value="Unassembled WGS sequence"/>
</dbReference>
<accession>A0ABT8K4D3</accession>
<keyword evidence="5 8" id="KW-0862">Zinc</keyword>
<keyword evidence="4 8" id="KW-0547">Nucleotide-binding</keyword>
<feature type="binding site" evidence="8">
    <location>
        <position position="438"/>
    </location>
    <ligand>
        <name>Zn(2+)</name>
        <dbReference type="ChEBI" id="CHEBI:29105"/>
        <label>1</label>
    </ligand>
</feature>
<proteinExistence type="inferred from homology"/>